<evidence type="ECO:0000256" key="1">
    <source>
        <dbReference type="ARBA" id="ARBA00022801"/>
    </source>
</evidence>
<keyword evidence="1 4" id="KW-0378">Hydrolase</keyword>
<dbReference type="InterPro" id="IPR023186">
    <property type="entry name" value="IUNH"/>
</dbReference>
<dbReference type="EMBL" id="JBHSEP010000001">
    <property type="protein sequence ID" value="MFC4596785.1"/>
    <property type="molecule type" value="Genomic_DNA"/>
</dbReference>
<accession>A0ABV9F6X4</accession>
<protein>
    <submittedName>
        <fullName evidence="4">Nucleoside hydrolase</fullName>
    </submittedName>
</protein>
<comment type="caution">
    <text evidence="4">The sequence shown here is derived from an EMBL/GenBank/DDBJ whole genome shotgun (WGS) entry which is preliminary data.</text>
</comment>
<proteinExistence type="predicted"/>
<organism evidence="4 5">
    <name type="scientific">Cohnella hongkongensis</name>
    <dbReference type="NCBI Taxonomy" id="178337"/>
    <lineage>
        <taxon>Bacteria</taxon>
        <taxon>Bacillati</taxon>
        <taxon>Bacillota</taxon>
        <taxon>Bacilli</taxon>
        <taxon>Bacillales</taxon>
        <taxon>Paenibacillaceae</taxon>
        <taxon>Cohnella</taxon>
    </lineage>
</organism>
<dbReference type="InterPro" id="IPR036452">
    <property type="entry name" value="Ribo_hydro-like"/>
</dbReference>
<dbReference type="InterPro" id="IPR001910">
    <property type="entry name" value="Inosine/uridine_hydrolase_dom"/>
</dbReference>
<keyword evidence="5" id="KW-1185">Reference proteome</keyword>
<name>A0ABV9F6X4_9BACL</name>
<evidence type="ECO:0000256" key="2">
    <source>
        <dbReference type="ARBA" id="ARBA00023295"/>
    </source>
</evidence>
<dbReference type="Gene3D" id="3.90.245.10">
    <property type="entry name" value="Ribonucleoside hydrolase-like"/>
    <property type="match status" value="1"/>
</dbReference>
<evidence type="ECO:0000259" key="3">
    <source>
        <dbReference type="Pfam" id="PF01156"/>
    </source>
</evidence>
<dbReference type="SUPFAM" id="SSF53590">
    <property type="entry name" value="Nucleoside hydrolase"/>
    <property type="match status" value="1"/>
</dbReference>
<dbReference type="PANTHER" id="PTHR12304:SF4">
    <property type="entry name" value="URIDINE NUCLEOSIDASE"/>
    <property type="match status" value="1"/>
</dbReference>
<feature type="domain" description="Inosine/uridine-preferring nucleoside hydrolase" evidence="3">
    <location>
        <begin position="25"/>
        <end position="260"/>
    </location>
</feature>
<gene>
    <name evidence="4" type="ORF">ACFO3S_00920</name>
</gene>
<evidence type="ECO:0000313" key="5">
    <source>
        <dbReference type="Proteomes" id="UP001596028"/>
    </source>
</evidence>
<dbReference type="Proteomes" id="UP001596028">
    <property type="component" value="Unassembled WGS sequence"/>
</dbReference>
<dbReference type="PANTHER" id="PTHR12304">
    <property type="entry name" value="INOSINE-URIDINE PREFERRING NUCLEOSIDE HYDROLASE"/>
    <property type="match status" value="1"/>
</dbReference>
<dbReference type="RefSeq" id="WP_378091271.1">
    <property type="nucleotide sequence ID" value="NZ_JBHSEP010000001.1"/>
</dbReference>
<evidence type="ECO:0000313" key="4">
    <source>
        <dbReference type="EMBL" id="MFC4596785.1"/>
    </source>
</evidence>
<sequence>MNRFPRLNDSVRLQMLEHPQGVVDIVLDTDTYTEVDDQFALVYALKSKERLNVKAIYAAPFSMNERASDPGVGMELSYNEILRFLRMLNIPHENLVFKGSKTYLPDLDHPVSSPAVLDLIEKAKGYSSERPLYVVGIGASTNIASALLLCPDLVNRIVVVWLGGNTLDDNNNNAYNVYQDILAAQVLFNSGVPLVHVPCYSVTSHLLTSVPEMEACIGGKNEASDALIELVREYGSNRLGWAKVIWDIGAIAYLLNEKWAPAPIIHSPILTDKLQWSFDRSRHLMRNVASVDRNAIFIDLFDKLQR</sequence>
<dbReference type="Pfam" id="PF01156">
    <property type="entry name" value="IU_nuc_hydro"/>
    <property type="match status" value="1"/>
</dbReference>
<reference evidence="5" key="1">
    <citation type="journal article" date="2019" name="Int. J. Syst. Evol. Microbiol.">
        <title>The Global Catalogue of Microorganisms (GCM) 10K type strain sequencing project: providing services to taxonomists for standard genome sequencing and annotation.</title>
        <authorList>
            <consortium name="The Broad Institute Genomics Platform"/>
            <consortium name="The Broad Institute Genome Sequencing Center for Infectious Disease"/>
            <person name="Wu L."/>
            <person name="Ma J."/>
        </authorList>
    </citation>
    <scope>NUCLEOTIDE SEQUENCE [LARGE SCALE GENOMIC DNA]</scope>
    <source>
        <strain evidence="5">CCUG 49571</strain>
    </source>
</reference>
<keyword evidence="2" id="KW-0326">Glycosidase</keyword>
<dbReference type="GO" id="GO:0016787">
    <property type="term" value="F:hydrolase activity"/>
    <property type="evidence" value="ECO:0007669"/>
    <property type="project" value="UniProtKB-KW"/>
</dbReference>